<evidence type="ECO:0000313" key="2">
    <source>
        <dbReference type="Proteomes" id="UP000016933"/>
    </source>
</evidence>
<reference evidence="1 2" key="2">
    <citation type="journal article" date="2012" name="PLoS Pathog.">
        <title>Diverse lifestyles and strategies of plant pathogenesis encoded in the genomes of eighteen Dothideomycetes fungi.</title>
        <authorList>
            <person name="Ohm R.A."/>
            <person name="Feau N."/>
            <person name="Henrissat B."/>
            <person name="Schoch C.L."/>
            <person name="Horwitz B.A."/>
            <person name="Barry K.W."/>
            <person name="Condon B.J."/>
            <person name="Copeland A.C."/>
            <person name="Dhillon B."/>
            <person name="Glaser F."/>
            <person name="Hesse C.N."/>
            <person name="Kosti I."/>
            <person name="LaButti K."/>
            <person name="Lindquist E.A."/>
            <person name="Lucas S."/>
            <person name="Salamov A.A."/>
            <person name="Bradshaw R.E."/>
            <person name="Ciuffetti L."/>
            <person name="Hamelin R.C."/>
            <person name="Kema G.H.J."/>
            <person name="Lawrence C."/>
            <person name="Scott J.A."/>
            <person name="Spatafora J.W."/>
            <person name="Turgeon B.G."/>
            <person name="de Wit P.J.G.M."/>
            <person name="Zhong S."/>
            <person name="Goodwin S.B."/>
            <person name="Grigoriev I.V."/>
        </authorList>
    </citation>
    <scope>NUCLEOTIDE SEQUENCE [LARGE SCALE GENOMIC DNA]</scope>
    <source>
        <strain evidence="2">NZE10 / CBS 128990</strain>
    </source>
</reference>
<proteinExistence type="predicted"/>
<accession>N1PSE6</accession>
<evidence type="ECO:0000313" key="1">
    <source>
        <dbReference type="EMBL" id="EME45290.1"/>
    </source>
</evidence>
<sequence>MSQQRQSCGTDAVSAVEAYDDAFDGALDLHVCAERERDRAAAGACWGGIQRRDWRGTFGGAIPPQTDAILPNESKAALRARLFSQISTNNPLSPTPVRLALLLLRSDRQAEVVRLLPWQTAEPYTQTLMATVVTSVGTDTVETDIVETDAVVPSHATWTARTHGQCRVLNSAQCTISLTEEGPLMYLGGCISWWKVTLLLGHLATSICPNPAGARLENVSNEPFGKSRAQPGAWKWPISTCAGDRPCRW</sequence>
<gene>
    <name evidence="1" type="ORF">DOTSEDRAFT_33829</name>
</gene>
<organism evidence="1 2">
    <name type="scientific">Dothistroma septosporum (strain NZE10 / CBS 128990)</name>
    <name type="common">Red band needle blight fungus</name>
    <name type="synonym">Mycosphaerella pini</name>
    <dbReference type="NCBI Taxonomy" id="675120"/>
    <lineage>
        <taxon>Eukaryota</taxon>
        <taxon>Fungi</taxon>
        <taxon>Dikarya</taxon>
        <taxon>Ascomycota</taxon>
        <taxon>Pezizomycotina</taxon>
        <taxon>Dothideomycetes</taxon>
        <taxon>Dothideomycetidae</taxon>
        <taxon>Mycosphaerellales</taxon>
        <taxon>Mycosphaerellaceae</taxon>
        <taxon>Dothistroma</taxon>
    </lineage>
</organism>
<protein>
    <submittedName>
        <fullName evidence="1">Uncharacterized protein</fullName>
    </submittedName>
</protein>
<reference evidence="2" key="1">
    <citation type="journal article" date="2012" name="PLoS Genet.">
        <title>The genomes of the fungal plant pathogens Cladosporium fulvum and Dothistroma septosporum reveal adaptation to different hosts and lifestyles but also signatures of common ancestry.</title>
        <authorList>
            <person name="de Wit P.J.G.M."/>
            <person name="van der Burgt A."/>
            <person name="Oekmen B."/>
            <person name="Stergiopoulos I."/>
            <person name="Abd-Elsalam K.A."/>
            <person name="Aerts A.L."/>
            <person name="Bahkali A.H."/>
            <person name="Beenen H.G."/>
            <person name="Chettri P."/>
            <person name="Cox M.P."/>
            <person name="Datema E."/>
            <person name="de Vries R.P."/>
            <person name="Dhillon B."/>
            <person name="Ganley A.R."/>
            <person name="Griffiths S.A."/>
            <person name="Guo Y."/>
            <person name="Hamelin R.C."/>
            <person name="Henrissat B."/>
            <person name="Kabir M.S."/>
            <person name="Jashni M.K."/>
            <person name="Kema G."/>
            <person name="Klaubauf S."/>
            <person name="Lapidus A."/>
            <person name="Levasseur A."/>
            <person name="Lindquist E."/>
            <person name="Mehrabi R."/>
            <person name="Ohm R.A."/>
            <person name="Owen T.J."/>
            <person name="Salamov A."/>
            <person name="Schwelm A."/>
            <person name="Schijlen E."/>
            <person name="Sun H."/>
            <person name="van den Burg H.A."/>
            <person name="van Ham R.C.H.J."/>
            <person name="Zhang S."/>
            <person name="Goodwin S.B."/>
            <person name="Grigoriev I.V."/>
            <person name="Collemare J."/>
            <person name="Bradshaw R.E."/>
        </authorList>
    </citation>
    <scope>NUCLEOTIDE SEQUENCE [LARGE SCALE GENOMIC DNA]</scope>
    <source>
        <strain evidence="2">NZE10 / CBS 128990</strain>
    </source>
</reference>
<keyword evidence="2" id="KW-1185">Reference proteome</keyword>
<dbReference type="EMBL" id="KB446538">
    <property type="protein sequence ID" value="EME45290.1"/>
    <property type="molecule type" value="Genomic_DNA"/>
</dbReference>
<dbReference type="AlphaFoldDB" id="N1PSE6"/>
<dbReference type="Proteomes" id="UP000016933">
    <property type="component" value="Unassembled WGS sequence"/>
</dbReference>
<dbReference type="HOGENOM" id="CLU_1115737_0_0_1"/>
<name>N1PSE6_DOTSN</name>